<organism evidence="1 2">
    <name type="scientific">Acrobeloides nanus</name>
    <dbReference type="NCBI Taxonomy" id="290746"/>
    <lineage>
        <taxon>Eukaryota</taxon>
        <taxon>Metazoa</taxon>
        <taxon>Ecdysozoa</taxon>
        <taxon>Nematoda</taxon>
        <taxon>Chromadorea</taxon>
        <taxon>Rhabditida</taxon>
        <taxon>Tylenchina</taxon>
        <taxon>Cephalobomorpha</taxon>
        <taxon>Cephaloboidea</taxon>
        <taxon>Cephalobidae</taxon>
        <taxon>Acrobeloides</taxon>
    </lineage>
</organism>
<keyword evidence="1" id="KW-1185">Reference proteome</keyword>
<accession>A0A914DA99</accession>
<evidence type="ECO:0000313" key="2">
    <source>
        <dbReference type="WBParaSite" id="ACRNAN_scaffold2066.g17232.t1"/>
    </source>
</evidence>
<dbReference type="Proteomes" id="UP000887540">
    <property type="component" value="Unplaced"/>
</dbReference>
<dbReference type="AlphaFoldDB" id="A0A914DA99"/>
<sequence>MCLGNEATGHLKFEQKRFYAWEEDKRAQSEEKRSLINFERNLQKDYMKRFYSWVNLHPKRLSRSRAYINGMNASI</sequence>
<proteinExistence type="predicted"/>
<reference evidence="2" key="1">
    <citation type="submission" date="2022-11" db="UniProtKB">
        <authorList>
            <consortium name="WormBaseParasite"/>
        </authorList>
    </citation>
    <scope>IDENTIFICATION</scope>
</reference>
<name>A0A914DA99_9BILA</name>
<protein>
    <submittedName>
        <fullName evidence="2">Transposase</fullName>
    </submittedName>
</protein>
<evidence type="ECO:0000313" key="1">
    <source>
        <dbReference type="Proteomes" id="UP000887540"/>
    </source>
</evidence>
<dbReference type="WBParaSite" id="ACRNAN_scaffold2066.g17232.t1">
    <property type="protein sequence ID" value="ACRNAN_scaffold2066.g17232.t1"/>
    <property type="gene ID" value="ACRNAN_scaffold2066.g17232"/>
</dbReference>